<dbReference type="STRING" id="1745343.A0A2J6PE52"/>
<accession>A0A2J6PE52</accession>
<name>A0A2J6PE52_9HELO</name>
<feature type="signal peptide" evidence="1">
    <location>
        <begin position="1"/>
        <end position="16"/>
    </location>
</feature>
<evidence type="ECO:0000313" key="3">
    <source>
        <dbReference type="Proteomes" id="UP000235672"/>
    </source>
</evidence>
<dbReference type="Proteomes" id="UP000235672">
    <property type="component" value="Unassembled WGS sequence"/>
</dbReference>
<evidence type="ECO:0000313" key="2">
    <source>
        <dbReference type="EMBL" id="PMD12176.1"/>
    </source>
</evidence>
<gene>
    <name evidence="2" type="ORF">NA56DRAFT_666594</name>
</gene>
<feature type="chain" id="PRO_5014359879" evidence="1">
    <location>
        <begin position="17"/>
        <end position="121"/>
    </location>
</feature>
<reference evidence="2 3" key="1">
    <citation type="submission" date="2016-05" db="EMBL/GenBank/DDBJ databases">
        <title>A degradative enzymes factory behind the ericoid mycorrhizal symbiosis.</title>
        <authorList>
            <consortium name="DOE Joint Genome Institute"/>
            <person name="Martino E."/>
            <person name="Morin E."/>
            <person name="Grelet G."/>
            <person name="Kuo A."/>
            <person name="Kohler A."/>
            <person name="Daghino S."/>
            <person name="Barry K."/>
            <person name="Choi C."/>
            <person name="Cichocki N."/>
            <person name="Clum A."/>
            <person name="Copeland A."/>
            <person name="Hainaut M."/>
            <person name="Haridas S."/>
            <person name="Labutti K."/>
            <person name="Lindquist E."/>
            <person name="Lipzen A."/>
            <person name="Khouja H.-R."/>
            <person name="Murat C."/>
            <person name="Ohm R."/>
            <person name="Olson A."/>
            <person name="Spatafora J."/>
            <person name="Veneault-Fourrey C."/>
            <person name="Henrissat B."/>
            <person name="Grigoriev I."/>
            <person name="Martin F."/>
            <person name="Perotto S."/>
        </authorList>
    </citation>
    <scope>NUCLEOTIDE SEQUENCE [LARGE SCALE GENOMIC DNA]</scope>
    <source>
        <strain evidence="2 3">UAMH 7357</strain>
    </source>
</reference>
<keyword evidence="3" id="KW-1185">Reference proteome</keyword>
<protein>
    <submittedName>
        <fullName evidence="2">Uncharacterized protein</fullName>
    </submittedName>
</protein>
<dbReference type="EMBL" id="KZ613562">
    <property type="protein sequence ID" value="PMD12176.1"/>
    <property type="molecule type" value="Genomic_DNA"/>
</dbReference>
<evidence type="ECO:0000256" key="1">
    <source>
        <dbReference type="SAM" id="SignalP"/>
    </source>
</evidence>
<proteinExistence type="predicted"/>
<sequence length="121" mass="12945">MKLNFFLILPITAVLGGVFERNKPGCNADNCARAVTGTRLGPVTAASHVADCLSFQQVTTFYGMNSVTSPTATPTYASACSNPGNSYASACSCWGYPVQTVTVYAWSDDGGYDDIFYKEKE</sequence>
<dbReference type="AlphaFoldDB" id="A0A2J6PE52"/>
<organism evidence="2 3">
    <name type="scientific">Hyaloscypha hepaticicola</name>
    <dbReference type="NCBI Taxonomy" id="2082293"/>
    <lineage>
        <taxon>Eukaryota</taxon>
        <taxon>Fungi</taxon>
        <taxon>Dikarya</taxon>
        <taxon>Ascomycota</taxon>
        <taxon>Pezizomycotina</taxon>
        <taxon>Leotiomycetes</taxon>
        <taxon>Helotiales</taxon>
        <taxon>Hyaloscyphaceae</taxon>
        <taxon>Hyaloscypha</taxon>
    </lineage>
</organism>
<keyword evidence="1" id="KW-0732">Signal</keyword>
<dbReference type="OrthoDB" id="5596743at2759"/>